<dbReference type="Pfam" id="PF05362">
    <property type="entry name" value="Lon_C"/>
    <property type="match status" value="1"/>
</dbReference>
<dbReference type="Gene3D" id="3.30.230.10">
    <property type="match status" value="1"/>
</dbReference>
<keyword evidence="2" id="KW-0472">Membrane</keyword>
<dbReference type="GO" id="GO:0030163">
    <property type="term" value="P:protein catabolic process"/>
    <property type="evidence" value="ECO:0007669"/>
    <property type="project" value="InterPro"/>
</dbReference>
<evidence type="ECO:0000313" key="4">
    <source>
        <dbReference type="EMBL" id="RVU70654.1"/>
    </source>
</evidence>
<comment type="similarity">
    <text evidence="1">Belongs to the peptidase S16 family.</text>
</comment>
<keyword evidence="5" id="KW-1185">Reference proteome</keyword>
<protein>
    <recommendedName>
        <fullName evidence="1">endopeptidase La</fullName>
        <ecNumber evidence="1">3.4.21.53</ecNumber>
    </recommendedName>
</protein>
<evidence type="ECO:0000256" key="1">
    <source>
        <dbReference type="PROSITE-ProRule" id="PRU01122"/>
    </source>
</evidence>
<dbReference type="GO" id="GO:0005524">
    <property type="term" value="F:ATP binding"/>
    <property type="evidence" value="ECO:0007669"/>
    <property type="project" value="InterPro"/>
</dbReference>
<dbReference type="InterPro" id="IPR036034">
    <property type="entry name" value="PDZ_sf"/>
</dbReference>
<name>A0A437SUR7_9LACO</name>
<dbReference type="PANTHER" id="PTHR10046">
    <property type="entry name" value="ATP DEPENDENT LON PROTEASE FAMILY MEMBER"/>
    <property type="match status" value="1"/>
</dbReference>
<dbReference type="GO" id="GO:0004252">
    <property type="term" value="F:serine-type endopeptidase activity"/>
    <property type="evidence" value="ECO:0007669"/>
    <property type="project" value="UniProtKB-UniRule"/>
</dbReference>
<sequence length="371" mass="41779">MVNNKNQGKKKFYRWLIGILILVALAIGLSWPTDYFIEGPGESVPVGQFIKSETKKPMNLYLVTVSITSRPASVLEYLWSYTQKFATRTPSKDLLAGQTSSQYQELQNWYMETSQQTAIYYAAKKAGLKPKLNYHGVYVMNVQKNSSFRHRLQIGDTVLGANDRRFRSTQEMMSYLNQQKPGSKVTIEVLRNNEKKNFTGKIVKLAGSKRNGIGIQLVERTTVTTKPKLKIDVGEIGGPSAGLMFTLESYEIFSHRNLTKNHKVAGTGTINVLGQVGMIGGVDKKVVAADRAGAEVFFAPSDHTGIKKSESNYAVAKRTAKQIHSKMKIVPVKTFDDALNYLNKRYKILRKFKFIKILGLEKNSRPFLRSY</sequence>
<dbReference type="NCBIfam" id="NF041438">
    <property type="entry name" value="SepM_fam_S16"/>
    <property type="match status" value="1"/>
</dbReference>
<gene>
    <name evidence="4" type="ORF">EJK17_06555</name>
</gene>
<dbReference type="RefSeq" id="WP_103661886.1">
    <property type="nucleotide sequence ID" value="NZ_ML136883.1"/>
</dbReference>
<dbReference type="InterPro" id="IPR027065">
    <property type="entry name" value="Lon_Prtase"/>
</dbReference>
<keyword evidence="1" id="KW-0378">Hydrolase</keyword>
<dbReference type="InterPro" id="IPR014721">
    <property type="entry name" value="Ribsml_uS5_D2-typ_fold_subgr"/>
</dbReference>
<dbReference type="InterPro" id="IPR020568">
    <property type="entry name" value="Ribosomal_Su5_D2-typ_SF"/>
</dbReference>
<accession>A0A437SUR7</accession>
<keyword evidence="2" id="KW-1133">Transmembrane helix</keyword>
<feature type="active site" evidence="1">
    <location>
        <position position="285"/>
    </location>
</feature>
<dbReference type="GO" id="GO:0004176">
    <property type="term" value="F:ATP-dependent peptidase activity"/>
    <property type="evidence" value="ECO:0007669"/>
    <property type="project" value="UniProtKB-UniRule"/>
</dbReference>
<evidence type="ECO:0000259" key="3">
    <source>
        <dbReference type="PROSITE" id="PS51786"/>
    </source>
</evidence>
<dbReference type="Pfam" id="PF13180">
    <property type="entry name" value="PDZ_2"/>
    <property type="match status" value="1"/>
</dbReference>
<dbReference type="GO" id="GO:0006508">
    <property type="term" value="P:proteolysis"/>
    <property type="evidence" value="ECO:0007669"/>
    <property type="project" value="UniProtKB-KW"/>
</dbReference>
<organism evidence="4 5">
    <name type="scientific">Lactobacillus xujianguonis</name>
    <dbReference type="NCBI Taxonomy" id="2495899"/>
    <lineage>
        <taxon>Bacteria</taxon>
        <taxon>Bacillati</taxon>
        <taxon>Bacillota</taxon>
        <taxon>Bacilli</taxon>
        <taxon>Lactobacillales</taxon>
        <taxon>Lactobacillaceae</taxon>
        <taxon>Lactobacillus</taxon>
    </lineage>
</organism>
<keyword evidence="1" id="KW-0720">Serine protease</keyword>
<evidence type="ECO:0000256" key="2">
    <source>
        <dbReference type="SAM" id="Phobius"/>
    </source>
</evidence>
<dbReference type="PROSITE" id="PS51786">
    <property type="entry name" value="LON_PROTEOLYTIC"/>
    <property type="match status" value="1"/>
</dbReference>
<dbReference type="EC" id="3.4.21.53" evidence="1"/>
<dbReference type="SUPFAM" id="SSF50156">
    <property type="entry name" value="PDZ domain-like"/>
    <property type="match status" value="1"/>
</dbReference>
<keyword evidence="1" id="KW-0645">Protease</keyword>
<feature type="transmembrane region" description="Helical" evidence="2">
    <location>
        <begin position="12"/>
        <end position="31"/>
    </location>
</feature>
<feature type="domain" description="Lon proteolytic" evidence="3">
    <location>
        <begin position="232"/>
        <end position="345"/>
    </location>
</feature>
<dbReference type="EMBL" id="RXIA01000015">
    <property type="protein sequence ID" value="RVU70654.1"/>
    <property type="molecule type" value="Genomic_DNA"/>
</dbReference>
<dbReference type="SUPFAM" id="SSF54211">
    <property type="entry name" value="Ribosomal protein S5 domain 2-like"/>
    <property type="match status" value="1"/>
</dbReference>
<comment type="catalytic activity">
    <reaction evidence="1">
        <text>Hydrolysis of proteins in presence of ATP.</text>
        <dbReference type="EC" id="3.4.21.53"/>
    </reaction>
</comment>
<comment type="caution">
    <text evidence="4">The sequence shown here is derived from an EMBL/GenBank/DDBJ whole genome shotgun (WGS) entry which is preliminary data.</text>
</comment>
<proteinExistence type="inferred from homology"/>
<dbReference type="InterPro" id="IPR008269">
    <property type="entry name" value="Lon_proteolytic"/>
</dbReference>
<keyword evidence="2" id="KW-0812">Transmembrane</keyword>
<reference evidence="4 5" key="1">
    <citation type="submission" date="2018-12" db="EMBL/GenBank/DDBJ databases">
        <authorList>
            <person name="Meng J."/>
        </authorList>
    </citation>
    <scope>NUCLEOTIDE SEQUENCE [LARGE SCALE GENOMIC DNA]</scope>
    <source>
        <strain evidence="4 5">HT111-2</strain>
    </source>
</reference>
<evidence type="ECO:0000313" key="5">
    <source>
        <dbReference type="Proteomes" id="UP000288291"/>
    </source>
</evidence>
<dbReference type="Proteomes" id="UP000288291">
    <property type="component" value="Unassembled WGS sequence"/>
</dbReference>
<feature type="active site" evidence="1">
    <location>
        <position position="240"/>
    </location>
</feature>
<dbReference type="InterPro" id="IPR001478">
    <property type="entry name" value="PDZ"/>
</dbReference>
<dbReference type="AlphaFoldDB" id="A0A437SUR7"/>